<feature type="transmembrane region" description="Helical" evidence="1">
    <location>
        <begin position="182"/>
        <end position="199"/>
    </location>
</feature>
<keyword evidence="1" id="KW-0472">Membrane</keyword>
<feature type="transmembrane region" description="Helical" evidence="1">
    <location>
        <begin position="231"/>
        <end position="251"/>
    </location>
</feature>
<evidence type="ECO:0000313" key="2">
    <source>
        <dbReference type="EMBL" id="MBF8150476.1"/>
    </source>
</evidence>
<evidence type="ECO:0000313" key="3">
    <source>
        <dbReference type="Proteomes" id="UP000611215"/>
    </source>
</evidence>
<feature type="transmembrane region" description="Helical" evidence="1">
    <location>
        <begin position="151"/>
        <end position="170"/>
    </location>
</feature>
<gene>
    <name evidence="2" type="ORF">ITJ86_11250</name>
</gene>
<evidence type="ECO:0008006" key="4">
    <source>
        <dbReference type="Google" id="ProtNLM"/>
    </source>
</evidence>
<dbReference type="EMBL" id="JADOET010000009">
    <property type="protein sequence ID" value="MBF8150476.1"/>
    <property type="molecule type" value="Genomic_DNA"/>
</dbReference>
<name>A0ABS0EP23_9FLAO</name>
<feature type="transmembrane region" description="Helical" evidence="1">
    <location>
        <begin position="206"/>
        <end position="225"/>
    </location>
</feature>
<comment type="caution">
    <text evidence="2">The sequence shown here is derived from an EMBL/GenBank/DDBJ whole genome shotgun (WGS) entry which is preliminary data.</text>
</comment>
<evidence type="ECO:0000256" key="1">
    <source>
        <dbReference type="SAM" id="Phobius"/>
    </source>
</evidence>
<feature type="transmembrane region" description="Helical" evidence="1">
    <location>
        <begin position="42"/>
        <end position="60"/>
    </location>
</feature>
<accession>A0ABS0EP23</accession>
<dbReference type="Proteomes" id="UP000611215">
    <property type="component" value="Unassembled WGS sequence"/>
</dbReference>
<feature type="transmembrane region" description="Helical" evidence="1">
    <location>
        <begin position="12"/>
        <end position="30"/>
    </location>
</feature>
<feature type="transmembrane region" description="Helical" evidence="1">
    <location>
        <begin position="122"/>
        <end position="139"/>
    </location>
</feature>
<keyword evidence="1" id="KW-1133">Transmembrane helix</keyword>
<sequence length="272" mass="31383">MNLKAFVKKYEIWIFLVLGPLSNIIFVQARIHDLMSRSMYNTGRFCLLLFILICLIKYTRGNEGIRDLFKPMLKWKVHPKWFFLCLIFPTTIATITLLLKALYYDVEYSTFFTLITTSLRGYIANFVWAFLGEVVWVSYCIRQLSKIVKPLYASQIIAVFWTLWFIPILILGEGTFPEIPILPAFLFFMGLSGMCAFVYKHTKSGLCVLLLQTMVNYTAVSLPIMPTTGGAPTYITFAVIYFLVMLGLWGLEFLITTSKKKELIQSGWFPKN</sequence>
<proteinExistence type="predicted"/>
<feature type="transmembrane region" description="Helical" evidence="1">
    <location>
        <begin position="81"/>
        <end position="102"/>
    </location>
</feature>
<organism evidence="2 3">
    <name type="scientific">Winogradskyella marina</name>
    <dbReference type="NCBI Taxonomy" id="2785530"/>
    <lineage>
        <taxon>Bacteria</taxon>
        <taxon>Pseudomonadati</taxon>
        <taxon>Bacteroidota</taxon>
        <taxon>Flavobacteriia</taxon>
        <taxon>Flavobacteriales</taxon>
        <taxon>Flavobacteriaceae</taxon>
        <taxon>Winogradskyella</taxon>
    </lineage>
</organism>
<keyword evidence="3" id="KW-1185">Reference proteome</keyword>
<dbReference type="RefSeq" id="WP_195871739.1">
    <property type="nucleotide sequence ID" value="NZ_JADOET010000009.1"/>
</dbReference>
<keyword evidence="1" id="KW-0812">Transmembrane</keyword>
<protein>
    <recommendedName>
        <fullName evidence="4">CPBP family intramembrane metalloprotease</fullName>
    </recommendedName>
</protein>
<reference evidence="2 3" key="1">
    <citation type="submission" date="2020-11" db="EMBL/GenBank/DDBJ databases">
        <title>Winogradskyella marina sp. nov., isolated from marine sediment.</title>
        <authorList>
            <person name="Bo J."/>
            <person name="Wang S."/>
            <person name="Song X."/>
            <person name="Du Z."/>
        </authorList>
    </citation>
    <scope>NUCLEOTIDE SEQUENCE [LARGE SCALE GENOMIC DNA]</scope>
    <source>
        <strain evidence="2 3">F6397</strain>
    </source>
</reference>